<evidence type="ECO:0000313" key="1">
    <source>
        <dbReference type="EMBL" id="KAJ2982054.1"/>
    </source>
</evidence>
<accession>A0ACC1NT05</accession>
<proteinExistence type="predicted"/>
<reference evidence="1" key="1">
    <citation type="submission" date="2022-08" db="EMBL/GenBank/DDBJ databases">
        <title>Genome Sequence of Lecanicillium fungicola.</title>
        <authorList>
            <person name="Buettner E."/>
        </authorList>
    </citation>
    <scope>NUCLEOTIDE SEQUENCE</scope>
    <source>
        <strain evidence="1">Babe33</strain>
    </source>
</reference>
<gene>
    <name evidence="1" type="ORF">NQ176_g1638</name>
</gene>
<protein>
    <submittedName>
        <fullName evidence="1">Uncharacterized protein</fullName>
    </submittedName>
</protein>
<evidence type="ECO:0000313" key="2">
    <source>
        <dbReference type="Proteomes" id="UP001143910"/>
    </source>
</evidence>
<dbReference type="EMBL" id="JANJQO010000096">
    <property type="protein sequence ID" value="KAJ2982054.1"/>
    <property type="molecule type" value="Genomic_DNA"/>
</dbReference>
<organism evidence="1 2">
    <name type="scientific">Zarea fungicola</name>
    <dbReference type="NCBI Taxonomy" id="93591"/>
    <lineage>
        <taxon>Eukaryota</taxon>
        <taxon>Fungi</taxon>
        <taxon>Dikarya</taxon>
        <taxon>Ascomycota</taxon>
        <taxon>Pezizomycotina</taxon>
        <taxon>Sordariomycetes</taxon>
        <taxon>Hypocreomycetidae</taxon>
        <taxon>Hypocreales</taxon>
        <taxon>Cordycipitaceae</taxon>
        <taxon>Zarea</taxon>
    </lineage>
</organism>
<sequence length="486" mass="54023">MVDTVDSLPLSAALPTGWMYRSFGIGKLSTWYASPMFQLLIVSFVCFLCPGMFNALNGLGGGGISDAKASNMANTALNATFSVVGFFGGAFTNRVGVRFTLFFGSIGYCIYTAALFNWKLHQNVGFVIFGGVLLGTCAGLLWTAQGTIMMSYPEERFKGRYISIFWSIFNLGAVIGSLVPLAQNAESRTNSVGNGTYIAFIILTLTGALMAGALVSPTAVVRKDGTRVISMKHPTWWSEMLGMYQVLRMDIYIVALFPMFFASNWFYTYQFNAINLAYFNIRTRSLNNVLYWTSQIIGALLSGSLLDYKGVRRSVRARIGTGFLFLLTMAIWGGGYVFQRQYSREEVAGESFHKMDWKEKGYIGPMFLYMFYGFYDAAWQTTVYWLMGCMSNSARKVSYFAGFYKGIQSAGAAIMPQLDQRGASYLTELISCWVLLAGGLLVAFPVIWLKITDHVSIEDDLKFSDELVEEVVILETASQKSKKEEA</sequence>
<name>A0ACC1NT05_9HYPO</name>
<keyword evidence="2" id="KW-1185">Reference proteome</keyword>
<dbReference type="Proteomes" id="UP001143910">
    <property type="component" value="Unassembled WGS sequence"/>
</dbReference>
<comment type="caution">
    <text evidence="1">The sequence shown here is derived from an EMBL/GenBank/DDBJ whole genome shotgun (WGS) entry which is preliminary data.</text>
</comment>